<name>A0A5C5W8Y0_9BACT</name>
<proteinExistence type="predicted"/>
<protein>
    <submittedName>
        <fullName evidence="1">Uncharacterized protein</fullName>
    </submittedName>
</protein>
<dbReference type="EMBL" id="SJPH01000003">
    <property type="protein sequence ID" value="TWT46489.1"/>
    <property type="molecule type" value="Genomic_DNA"/>
</dbReference>
<dbReference type="Proteomes" id="UP000318995">
    <property type="component" value="Unassembled WGS sequence"/>
</dbReference>
<dbReference type="OrthoDB" id="288461at2"/>
<reference evidence="1 2" key="1">
    <citation type="submission" date="2019-02" db="EMBL/GenBank/DDBJ databases">
        <title>Deep-cultivation of Planctomycetes and their phenomic and genomic characterization uncovers novel biology.</title>
        <authorList>
            <person name="Wiegand S."/>
            <person name="Jogler M."/>
            <person name="Boedeker C."/>
            <person name="Pinto D."/>
            <person name="Vollmers J."/>
            <person name="Rivas-Marin E."/>
            <person name="Kohn T."/>
            <person name="Peeters S.H."/>
            <person name="Heuer A."/>
            <person name="Rast P."/>
            <person name="Oberbeckmann S."/>
            <person name="Bunk B."/>
            <person name="Jeske O."/>
            <person name="Meyerdierks A."/>
            <person name="Storesund J.E."/>
            <person name="Kallscheuer N."/>
            <person name="Luecker S."/>
            <person name="Lage O.M."/>
            <person name="Pohl T."/>
            <person name="Merkel B.J."/>
            <person name="Hornburger P."/>
            <person name="Mueller R.-W."/>
            <person name="Bruemmer F."/>
            <person name="Labrenz M."/>
            <person name="Spormann A.M."/>
            <person name="Op Den Camp H."/>
            <person name="Overmann J."/>
            <person name="Amann R."/>
            <person name="Jetten M.S.M."/>
            <person name="Mascher T."/>
            <person name="Medema M.H."/>
            <person name="Devos D.P."/>
            <person name="Kaster A.-K."/>
            <person name="Ovreas L."/>
            <person name="Rohde M."/>
            <person name="Galperin M.Y."/>
            <person name="Jogler C."/>
        </authorList>
    </citation>
    <scope>NUCLEOTIDE SEQUENCE [LARGE SCALE GENOMIC DNA]</scope>
    <source>
        <strain evidence="1 2">Pla111</strain>
    </source>
</reference>
<gene>
    <name evidence="1" type="ORF">Pla111_15850</name>
</gene>
<evidence type="ECO:0000313" key="1">
    <source>
        <dbReference type="EMBL" id="TWT46489.1"/>
    </source>
</evidence>
<sequence>MNVADWNAEEDFTRVLDALEPVRVVREGCDQVIDYPRAWRFVESEAPIGERADAVLRSDAIWHLPAIAGEREPMVGDRLIDGAGACWTLRRVKRLRAATRFVCEARSTRLCSAQACWVRLDGPVWQTGVEGPEIVDWQPDRLAVSAVIEVLAADIPAEDPSAARERVRITFAERITAGPQQRVVTPRGEVYQLIDAVSDPAPGTLPSVTALSVVTV</sequence>
<evidence type="ECO:0000313" key="2">
    <source>
        <dbReference type="Proteomes" id="UP000318995"/>
    </source>
</evidence>
<comment type="caution">
    <text evidence="1">The sequence shown here is derived from an EMBL/GenBank/DDBJ whole genome shotgun (WGS) entry which is preliminary data.</text>
</comment>
<keyword evidence="2" id="KW-1185">Reference proteome</keyword>
<dbReference type="AlphaFoldDB" id="A0A5C5W8Y0"/>
<dbReference type="RefSeq" id="WP_146573047.1">
    <property type="nucleotide sequence ID" value="NZ_SJPH01000003.1"/>
</dbReference>
<accession>A0A5C5W8Y0</accession>
<organism evidence="1 2">
    <name type="scientific">Botrimarina hoheduenensis</name>
    <dbReference type="NCBI Taxonomy" id="2528000"/>
    <lineage>
        <taxon>Bacteria</taxon>
        <taxon>Pseudomonadati</taxon>
        <taxon>Planctomycetota</taxon>
        <taxon>Planctomycetia</taxon>
        <taxon>Pirellulales</taxon>
        <taxon>Lacipirellulaceae</taxon>
        <taxon>Botrimarina</taxon>
    </lineage>
</organism>